<protein>
    <submittedName>
        <fullName evidence="6">Alpha-mannosidase</fullName>
        <ecNumber evidence="6">3.2.1.24</ecNumber>
    </submittedName>
</protein>
<dbReference type="InterPro" id="IPR011013">
    <property type="entry name" value="Gal_mutarotase_sf_dom"/>
</dbReference>
<dbReference type="EC" id="3.2.1.24" evidence="6"/>
<dbReference type="AlphaFoldDB" id="A0A841I7W3"/>
<dbReference type="Gene3D" id="1.20.1270.50">
    <property type="entry name" value="Glycoside hydrolase family 38, central domain"/>
    <property type="match status" value="1"/>
</dbReference>
<evidence type="ECO:0000256" key="1">
    <source>
        <dbReference type="ARBA" id="ARBA00009792"/>
    </source>
</evidence>
<dbReference type="InterPro" id="IPR011330">
    <property type="entry name" value="Glyco_hydro/deAcase_b/a-brl"/>
</dbReference>
<dbReference type="PANTHER" id="PTHR46017">
    <property type="entry name" value="ALPHA-MANNOSIDASE 2C1"/>
    <property type="match status" value="1"/>
</dbReference>
<dbReference type="RefSeq" id="WP_183988632.1">
    <property type="nucleotide sequence ID" value="NZ_JACHHG010000016.1"/>
</dbReference>
<dbReference type="InterPro" id="IPR028995">
    <property type="entry name" value="Glyco_hydro_57/38_cen_sf"/>
</dbReference>
<dbReference type="FunFam" id="1.20.1270.50:FF:000004">
    <property type="entry name" value="alpha-mannosidase 2C1 isoform X1"/>
    <property type="match status" value="1"/>
</dbReference>
<dbReference type="InterPro" id="IPR041147">
    <property type="entry name" value="GH38_C"/>
</dbReference>
<keyword evidence="3 6" id="KW-0378">Hydrolase</keyword>
<dbReference type="GO" id="GO:0030246">
    <property type="term" value="F:carbohydrate binding"/>
    <property type="evidence" value="ECO:0007669"/>
    <property type="project" value="InterPro"/>
</dbReference>
<dbReference type="SUPFAM" id="SSF74650">
    <property type="entry name" value="Galactose mutarotase-like"/>
    <property type="match status" value="1"/>
</dbReference>
<dbReference type="PANTHER" id="PTHR46017:SF1">
    <property type="entry name" value="ALPHA-MANNOSIDASE 2C1"/>
    <property type="match status" value="1"/>
</dbReference>
<dbReference type="Gene3D" id="3.20.110.10">
    <property type="entry name" value="Glycoside hydrolase 38, N terminal domain"/>
    <property type="match status" value="1"/>
</dbReference>
<evidence type="ECO:0000313" key="6">
    <source>
        <dbReference type="EMBL" id="MBB6099895.1"/>
    </source>
</evidence>
<evidence type="ECO:0000256" key="2">
    <source>
        <dbReference type="ARBA" id="ARBA00022723"/>
    </source>
</evidence>
<dbReference type="Proteomes" id="UP000569951">
    <property type="component" value="Unassembled WGS sequence"/>
</dbReference>
<dbReference type="GO" id="GO:0009313">
    <property type="term" value="P:oligosaccharide catabolic process"/>
    <property type="evidence" value="ECO:0007669"/>
    <property type="project" value="TreeGrafter"/>
</dbReference>
<dbReference type="Pfam" id="PF01074">
    <property type="entry name" value="Glyco_hydro_38N"/>
    <property type="match status" value="1"/>
</dbReference>
<comment type="similarity">
    <text evidence="1">Belongs to the glycosyl hydrolase 38 family.</text>
</comment>
<dbReference type="CDD" id="cd10789">
    <property type="entry name" value="GH38N_AMII_ER_cytosolic"/>
    <property type="match status" value="1"/>
</dbReference>
<sequence length="1066" mass="118414">MPAPDARLRWHLTPAQRLQLLERRLEELRAWRDRTRFSLRDWTFQVPGGALQPLTLGQPWPQVDPAVSAGPAVFRANVTLPETWLGQGAELELDLGGEGLVFLEGRALGGLNPFHRRFPLPDVVGRPLEVRVEAVPKGLFGAPSQDPRLRVACAALPEGAVVALLHDLEVLVASAAALEGHDAALQLIAAAEEALAQLDWPSASEAYRARLPDGLGGWDTADLWNLPASLPEARPLEEHQRASLQEARAGLHARLRRVRELFPPQGELWLSGHAHLDLAWLWPVAETRRKGRRTFETVLNLMDRYPDFSFNQSSAQLYAWMEQQHPELFGRIRQRVLEGRLEPVGGMWVEPDAQMTGGESLARQLLYGQRYFLSRFGRASRVAWLPDTFGFSGALPQLLREAGIEGFFTTKLTWNETRSFPHDLFWWEGIDGSRVLAHSFRNAVYSAPGLGSYNGDIAPAHLHAVWKAYAGRHHAAWQGARAVGLFTYGFGDGGGGPTAEMLERFERLRDYPASPRLRHARVDDFFECLPRQNLPVWVGELYLELHRGTLSSQGRIKALHRRAEHRLLEAEAALALAAWEGAVVQDADLEAAWKTLLLNQFHDILPGSSIREVYQQAEPELEAVVDRARRVRDTAMTAGAGPGGWTVFNPALEARELCALLPAADSAPLHGGVRLAAQAVEGGLWVSAPDLRVPPLGSLTLQADPAGERLRADRPQPLEAPSGAVLENDRLRVEVACDGTLRRIFDREAQREVLAGPGNRLVVFRDHPRNWEAWDVNPDAQLPEGGETLVACRLEVLERGPLRQAVRVSYRWRDSHVTQTYRLGARSRRLEVDTRLDWHERRCLLRAFFPLNVRSPRAAFETAFGVHERPTHRNAEADAARFEVSAHRFCDLSESGYGVSLLNDGRYGHSALGSTLGLTLLRSPVYPDPSADEGEHRFCYALYPHGGDWAAARSDREAFDLNSPLVVAPGQREWRAPLCLRGLPLALAALKPAEDGNGLILRAYEAYGARGQVTLEVAPGVQLTRVNLLEDPHPWHPAPGQTAQGRFDLEVGPFEVLTLRLEPSPD</sequence>
<accession>A0A841I7W3</accession>
<dbReference type="SMART" id="SM00872">
    <property type="entry name" value="Alpha-mann_mid"/>
    <property type="match status" value="1"/>
</dbReference>
<dbReference type="InterPro" id="IPR000602">
    <property type="entry name" value="Glyco_hydro_38_N"/>
</dbReference>
<organism evidence="6 7">
    <name type="scientific">Deinobacterium chartae</name>
    <dbReference type="NCBI Taxonomy" id="521158"/>
    <lineage>
        <taxon>Bacteria</taxon>
        <taxon>Thermotogati</taxon>
        <taxon>Deinococcota</taxon>
        <taxon>Deinococci</taxon>
        <taxon>Deinococcales</taxon>
        <taxon>Deinococcaceae</taxon>
        <taxon>Deinobacterium</taxon>
    </lineage>
</organism>
<evidence type="ECO:0000259" key="5">
    <source>
        <dbReference type="SMART" id="SM00872"/>
    </source>
</evidence>
<dbReference type="InterPro" id="IPR011682">
    <property type="entry name" value="Glyco_hydro_38_C"/>
</dbReference>
<dbReference type="FunFam" id="3.20.110.10:FF:000002">
    <property type="entry name" value="alpha-mannosidase 2C1 isoform X1"/>
    <property type="match status" value="1"/>
</dbReference>
<dbReference type="Gene3D" id="2.70.98.30">
    <property type="entry name" value="Golgi alpha-mannosidase II, domain 4"/>
    <property type="match status" value="1"/>
</dbReference>
<dbReference type="FunFam" id="2.70.98.30:FF:000010">
    <property type="entry name" value="Cytosolic alpha-mannosidase"/>
    <property type="match status" value="1"/>
</dbReference>
<reference evidence="6 7" key="1">
    <citation type="submission" date="2020-08" db="EMBL/GenBank/DDBJ databases">
        <title>Genomic Encyclopedia of Type Strains, Phase IV (KMG-IV): sequencing the most valuable type-strain genomes for metagenomic binning, comparative biology and taxonomic classification.</title>
        <authorList>
            <person name="Goeker M."/>
        </authorList>
    </citation>
    <scope>NUCLEOTIDE SEQUENCE [LARGE SCALE GENOMIC DNA]</scope>
    <source>
        <strain evidence="6 7">DSM 21458</strain>
    </source>
</reference>
<keyword evidence="4 6" id="KW-0326">Glycosidase</keyword>
<dbReference type="Pfam" id="PF07748">
    <property type="entry name" value="Glyco_hydro_38C"/>
    <property type="match status" value="1"/>
</dbReference>
<feature type="domain" description="Glycoside hydrolase family 38 central" evidence="5">
    <location>
        <begin position="544"/>
        <end position="621"/>
    </location>
</feature>
<keyword evidence="7" id="KW-1185">Reference proteome</keyword>
<evidence type="ECO:0000256" key="3">
    <source>
        <dbReference type="ARBA" id="ARBA00022801"/>
    </source>
</evidence>
<comment type="caution">
    <text evidence="6">The sequence shown here is derived from an EMBL/GenBank/DDBJ whole genome shotgun (WGS) entry which is preliminary data.</text>
</comment>
<dbReference type="GO" id="GO:0046872">
    <property type="term" value="F:metal ion binding"/>
    <property type="evidence" value="ECO:0007669"/>
    <property type="project" value="UniProtKB-KW"/>
</dbReference>
<dbReference type="GO" id="GO:0004559">
    <property type="term" value="F:alpha-mannosidase activity"/>
    <property type="evidence" value="ECO:0007669"/>
    <property type="project" value="UniProtKB-EC"/>
</dbReference>
<dbReference type="SUPFAM" id="SSF88688">
    <property type="entry name" value="Families 57/38 glycoside transferase middle domain"/>
    <property type="match status" value="1"/>
</dbReference>
<dbReference type="Pfam" id="PF09261">
    <property type="entry name" value="Alpha-mann_mid"/>
    <property type="match status" value="1"/>
</dbReference>
<dbReference type="SUPFAM" id="SSF88713">
    <property type="entry name" value="Glycoside hydrolase/deacetylase"/>
    <property type="match status" value="1"/>
</dbReference>
<dbReference type="Pfam" id="PF17677">
    <property type="entry name" value="Glyco_hydro38C2"/>
    <property type="match status" value="1"/>
</dbReference>
<dbReference type="EMBL" id="JACHHG010000016">
    <property type="protein sequence ID" value="MBB6099895.1"/>
    <property type="molecule type" value="Genomic_DNA"/>
</dbReference>
<dbReference type="Gene3D" id="2.60.40.2220">
    <property type="match status" value="1"/>
</dbReference>
<evidence type="ECO:0000256" key="4">
    <source>
        <dbReference type="ARBA" id="ARBA00023295"/>
    </source>
</evidence>
<dbReference type="InterPro" id="IPR027291">
    <property type="entry name" value="Glyco_hydro_38_N_sf"/>
</dbReference>
<dbReference type="InterPro" id="IPR015341">
    <property type="entry name" value="Glyco_hydro_38_cen"/>
</dbReference>
<dbReference type="GO" id="GO:0006013">
    <property type="term" value="P:mannose metabolic process"/>
    <property type="evidence" value="ECO:0007669"/>
    <property type="project" value="InterPro"/>
</dbReference>
<evidence type="ECO:0000313" key="7">
    <source>
        <dbReference type="Proteomes" id="UP000569951"/>
    </source>
</evidence>
<proteinExistence type="inferred from homology"/>
<keyword evidence="2" id="KW-0479">Metal-binding</keyword>
<dbReference type="InterPro" id="IPR037094">
    <property type="entry name" value="Glyco_hydro_38_cen_sf"/>
</dbReference>
<name>A0A841I7W3_9DEIO</name>
<gene>
    <name evidence="6" type="ORF">HNR42_003355</name>
</gene>